<reference evidence="1 2" key="1">
    <citation type="journal article" date="2017" name="Genome Announc.">
        <title>Draft Genome Sequence of Romboutsia maritimum sp. nov. Strain CCRI-22766(T), Isolated from Coastal Estuarine Mud.</title>
        <authorList>
            <person name="Maheux A.F."/>
            <person name="Boudreau D.K."/>
            <person name="Berube E."/>
            <person name="Boissinot M."/>
            <person name="Raymond F."/>
            <person name="Brodeur S."/>
            <person name="Corbeil J."/>
            <person name="Brightwell G."/>
            <person name="Broda D."/>
            <person name="Omar R.F."/>
            <person name="Bergeron M.G."/>
        </authorList>
    </citation>
    <scope>NUCLEOTIDE SEQUENCE [LARGE SCALE GENOMIC DNA]</scope>
    <source>
        <strain evidence="1 2">CCRI-22766</strain>
    </source>
</reference>
<comment type="caution">
    <text evidence="1">The sequence shown here is derived from an EMBL/GenBank/DDBJ whole genome shotgun (WGS) entry which is preliminary data.</text>
</comment>
<name>A0A371IVF7_9FIRM</name>
<organism evidence="1 2">
    <name type="scientific">Romboutsia maritimum</name>
    <dbReference type="NCBI Taxonomy" id="2020948"/>
    <lineage>
        <taxon>Bacteria</taxon>
        <taxon>Bacillati</taxon>
        <taxon>Bacillota</taxon>
        <taxon>Clostridia</taxon>
        <taxon>Peptostreptococcales</taxon>
        <taxon>Peptostreptococcaceae</taxon>
        <taxon>Romboutsia</taxon>
    </lineage>
</organism>
<gene>
    <name evidence="1" type="ORF">CHF27_002205</name>
</gene>
<accession>A0A371IVF7</accession>
<protein>
    <submittedName>
        <fullName evidence="1">Uncharacterized protein</fullName>
    </submittedName>
</protein>
<proteinExistence type="predicted"/>
<evidence type="ECO:0000313" key="1">
    <source>
        <dbReference type="EMBL" id="RDY24472.1"/>
    </source>
</evidence>
<dbReference type="RefSeq" id="WP_095406390.1">
    <property type="nucleotide sequence ID" value="NZ_NOJZ02000002.1"/>
</dbReference>
<dbReference type="EMBL" id="NOJZ02000002">
    <property type="protein sequence ID" value="RDY24472.1"/>
    <property type="molecule type" value="Genomic_DNA"/>
</dbReference>
<keyword evidence="2" id="KW-1185">Reference proteome</keyword>
<sequence length="99" mass="11825">MSYINIWINRDEIKFKIYKFKNGEEKIIIQDKIISPRSFDIGNRLNYLRKMLEILIKQYSIDKARLNIEDNIKKDLINIIKMEGMLEELLSNCGVEICK</sequence>
<dbReference type="Proteomes" id="UP000243494">
    <property type="component" value="Unassembled WGS sequence"/>
</dbReference>
<dbReference type="AlphaFoldDB" id="A0A371IVF7"/>
<evidence type="ECO:0000313" key="2">
    <source>
        <dbReference type="Proteomes" id="UP000243494"/>
    </source>
</evidence>
<dbReference type="OrthoDB" id="1753430at2"/>